<dbReference type="Gene3D" id="3.30.200.20">
    <property type="entry name" value="Phosphorylase Kinase, domain 1"/>
    <property type="match status" value="1"/>
</dbReference>
<dbReference type="Proteomes" id="UP001497457">
    <property type="component" value="Chromosome 21rd"/>
</dbReference>
<name>A0ABC9ALT6_9POAL</name>
<keyword evidence="5" id="KW-0677">Repeat</keyword>
<dbReference type="InterPro" id="IPR055414">
    <property type="entry name" value="LRR_R13L4/SHOC2-like"/>
</dbReference>
<dbReference type="Pfam" id="PF23598">
    <property type="entry name" value="LRR_14"/>
    <property type="match status" value="1"/>
</dbReference>
<dbReference type="InterPro" id="IPR000719">
    <property type="entry name" value="Prot_kinase_dom"/>
</dbReference>
<dbReference type="InterPro" id="IPR056789">
    <property type="entry name" value="LRR_R13L1-DRL21"/>
</dbReference>
<feature type="binding site" evidence="12">
    <location>
        <position position="47"/>
    </location>
    <ligand>
        <name>ATP</name>
        <dbReference type="ChEBI" id="CHEBI:30616"/>
    </ligand>
</feature>
<evidence type="ECO:0000256" key="5">
    <source>
        <dbReference type="ARBA" id="ARBA00022737"/>
    </source>
</evidence>
<evidence type="ECO:0000256" key="12">
    <source>
        <dbReference type="PROSITE-ProRule" id="PRU10141"/>
    </source>
</evidence>
<dbReference type="Gene3D" id="3.80.10.10">
    <property type="entry name" value="Ribonuclease Inhibitor"/>
    <property type="match status" value="2"/>
</dbReference>
<keyword evidence="4" id="KW-0812">Transmembrane</keyword>
<accession>A0ABC9ALT6</accession>
<feature type="region of interest" description="Disordered" evidence="13">
    <location>
        <begin position="1530"/>
        <end position="1551"/>
    </location>
</feature>
<evidence type="ECO:0000256" key="9">
    <source>
        <dbReference type="ARBA" id="ARBA00022840"/>
    </source>
</evidence>
<dbReference type="Pfam" id="PF23559">
    <property type="entry name" value="WHD_DRP"/>
    <property type="match status" value="1"/>
</dbReference>
<dbReference type="GO" id="GO:0005524">
    <property type="term" value="F:ATP binding"/>
    <property type="evidence" value="ECO:0007669"/>
    <property type="project" value="UniProtKB-UniRule"/>
</dbReference>
<evidence type="ECO:0000256" key="10">
    <source>
        <dbReference type="ARBA" id="ARBA00022989"/>
    </source>
</evidence>
<dbReference type="InterPro" id="IPR011009">
    <property type="entry name" value="Kinase-like_dom_sf"/>
</dbReference>
<evidence type="ECO:0000256" key="11">
    <source>
        <dbReference type="ARBA" id="ARBA00023136"/>
    </source>
</evidence>
<dbReference type="FunFam" id="1.10.510.10:FF:000870">
    <property type="entry name" value="OSJNBa0016N04.16-like protein"/>
    <property type="match status" value="1"/>
</dbReference>
<dbReference type="SUPFAM" id="SSF52058">
    <property type="entry name" value="L domain-like"/>
    <property type="match status" value="2"/>
</dbReference>
<dbReference type="Gene3D" id="1.10.10.10">
    <property type="entry name" value="Winged helix-like DNA-binding domain superfamily/Winged helix DNA-binding domain"/>
    <property type="match status" value="1"/>
</dbReference>
<dbReference type="Gene3D" id="1.10.510.10">
    <property type="entry name" value="Transferase(Phosphotransferase) domain 1"/>
    <property type="match status" value="1"/>
</dbReference>
<dbReference type="SUPFAM" id="SSF52540">
    <property type="entry name" value="P-loop containing nucleoside triphosphate hydrolases"/>
    <property type="match status" value="1"/>
</dbReference>
<dbReference type="PRINTS" id="PR00364">
    <property type="entry name" value="DISEASERSIST"/>
</dbReference>
<dbReference type="InterPro" id="IPR027417">
    <property type="entry name" value="P-loop_NTPase"/>
</dbReference>
<evidence type="ECO:0000256" key="13">
    <source>
        <dbReference type="SAM" id="MobiDB-lite"/>
    </source>
</evidence>
<evidence type="ECO:0000256" key="2">
    <source>
        <dbReference type="ARBA" id="ARBA00022614"/>
    </source>
</evidence>
<dbReference type="Pfam" id="PF00931">
    <property type="entry name" value="NB-ARC"/>
    <property type="match status" value="1"/>
</dbReference>
<keyword evidence="3" id="KW-0808">Transferase</keyword>
<keyword evidence="10" id="KW-1133">Transmembrane helix</keyword>
<dbReference type="PANTHER" id="PTHR45707">
    <property type="entry name" value="C2 CALCIUM/LIPID-BINDING PLANT PHOSPHORIBOSYLTRANSFERASE FAMILY PROTEIN"/>
    <property type="match status" value="1"/>
</dbReference>
<protein>
    <recommendedName>
        <fullName evidence="14">Protein kinase domain-containing protein</fullName>
    </recommendedName>
</protein>
<dbReference type="Pfam" id="PF25019">
    <property type="entry name" value="LRR_R13L1-DRL21"/>
    <property type="match status" value="1"/>
</dbReference>
<dbReference type="InterPro" id="IPR001611">
    <property type="entry name" value="Leu-rich_rpt"/>
</dbReference>
<dbReference type="GO" id="GO:0005886">
    <property type="term" value="C:plasma membrane"/>
    <property type="evidence" value="ECO:0007669"/>
    <property type="project" value="UniProtKB-SubCell"/>
</dbReference>
<dbReference type="InterPro" id="IPR058922">
    <property type="entry name" value="WHD_DRP"/>
</dbReference>
<dbReference type="SMART" id="SM00220">
    <property type="entry name" value="S_TKc"/>
    <property type="match status" value="1"/>
</dbReference>
<dbReference type="PROSITE" id="PS50011">
    <property type="entry name" value="PROTEIN_KINASE_DOM"/>
    <property type="match status" value="1"/>
</dbReference>
<dbReference type="GO" id="GO:0006952">
    <property type="term" value="P:defense response"/>
    <property type="evidence" value="ECO:0007669"/>
    <property type="project" value="UniProtKB-KW"/>
</dbReference>
<dbReference type="InterPro" id="IPR032675">
    <property type="entry name" value="LRR_dom_sf"/>
</dbReference>
<keyword evidence="7" id="KW-0418">Kinase</keyword>
<comment type="subcellular location">
    <subcellularLocation>
        <location evidence="1">Cell membrane</location>
        <topology evidence="1">Single-pass membrane protein</topology>
    </subcellularLocation>
</comment>
<evidence type="ECO:0000256" key="1">
    <source>
        <dbReference type="ARBA" id="ARBA00004162"/>
    </source>
</evidence>
<dbReference type="InterPro" id="IPR008271">
    <property type="entry name" value="Ser/Thr_kinase_AS"/>
</dbReference>
<feature type="domain" description="Protein kinase" evidence="14">
    <location>
        <begin position="19"/>
        <end position="321"/>
    </location>
</feature>
<evidence type="ECO:0000313" key="15">
    <source>
        <dbReference type="EMBL" id="CAL4981422.1"/>
    </source>
</evidence>
<dbReference type="SUPFAM" id="SSF56112">
    <property type="entry name" value="Protein kinase-like (PK-like)"/>
    <property type="match status" value="1"/>
</dbReference>
<keyword evidence="11" id="KW-0472">Membrane</keyword>
<dbReference type="InterPro" id="IPR006553">
    <property type="entry name" value="Leu-rich_rpt_Cys-con_subtyp"/>
</dbReference>
<organism evidence="15 16">
    <name type="scientific">Urochloa decumbens</name>
    <dbReference type="NCBI Taxonomy" id="240449"/>
    <lineage>
        <taxon>Eukaryota</taxon>
        <taxon>Viridiplantae</taxon>
        <taxon>Streptophyta</taxon>
        <taxon>Embryophyta</taxon>
        <taxon>Tracheophyta</taxon>
        <taxon>Spermatophyta</taxon>
        <taxon>Magnoliopsida</taxon>
        <taxon>Liliopsida</taxon>
        <taxon>Poales</taxon>
        <taxon>Poaceae</taxon>
        <taxon>PACMAD clade</taxon>
        <taxon>Panicoideae</taxon>
        <taxon>Panicodae</taxon>
        <taxon>Paniceae</taxon>
        <taxon>Melinidinae</taxon>
        <taxon>Urochloa</taxon>
    </lineage>
</organism>
<evidence type="ECO:0000256" key="3">
    <source>
        <dbReference type="ARBA" id="ARBA00022679"/>
    </source>
</evidence>
<evidence type="ECO:0000259" key="14">
    <source>
        <dbReference type="PROSITE" id="PS50011"/>
    </source>
</evidence>
<reference evidence="15" key="1">
    <citation type="submission" date="2024-10" db="EMBL/GenBank/DDBJ databases">
        <authorList>
            <person name="Ryan C."/>
        </authorList>
    </citation>
    <scope>NUCLEOTIDE SEQUENCE [LARGE SCALE GENOMIC DNA]</scope>
</reference>
<dbReference type="Pfam" id="PF00560">
    <property type="entry name" value="LRR_1"/>
    <property type="match status" value="1"/>
</dbReference>
<keyword evidence="16" id="KW-1185">Reference proteome</keyword>
<sequence>MDPEDDVPLHVLREITDNFSAERKLGEGAFGVVYKGVTKNGDDVAVKMLRNANLDYKQFRNEFCNIRKLKHQNIVKVLGYCYHTEQKPFIMPDGSKVFVHDTYRALCFDYLHNGTLQKHLSDELCALDWHTRFRIIKGICEGLRYIHEELEEPIYHLDLKPDNILLDKDMVPKIADFGMSRIFHKELSQITRNPYGTPGYQPPEYIDKGEITRKFDIFSLGVIIIRIVSGLNGYPKCLEVSSDEFINQVQKDWRNKLEATCADDFLLESYCHQVEICTQISLNCVEIDSHKRPDIVKITENLNELEIDIGTLPQKGCHQIVSRMTMHNDKIETRMVPNDITGPHHNFNLKSGPSCKNLEFDNALETSSDVVELIVGRTEEKEKIMTYLCEAMSKKISILPIHGIGGIGKTTFARLIYNDPKFKSYSQVWVDLSQRFDCNKICESIISQLSRKEILTNDRKMIYCHLTELLSGKKIFIVLDDLWEDNQFQLQELKDMLYNDDSNIIILVTTRSELVAERICTNLQPYKILPLTNDMCWDIIKQRSGFEDRSDKEQLMGIGREIAQKCGGVALAALSLGFTLRSMNIDQWMKVKDNDIWNELVSKDLSLPNHVLASLRLSYSYMSPCLKPCFTYCATFPKGHKIDKHGLIYQWISLDFIKPTKLLSNIQLCEKNIVQLLGLSFFQQPVSPKTSEAYYKQPTFFTMHDLVHDLAISLLGNQILDQSKEGNTRRSSCQYALLSDCSKPLESCLSSHRSLVALRFLDGCRSKLTAAAFAPAMFLRVLDLRECVIQRLPDSIGQLKQLRYLNAPGIRDEMNPECITKLSNLIYLSLQGSDIGALPKSIGELENLMHLDLSNCLGILELPVSLRNLEKLAHLNLSDCFNISGVPELLQKLSRLEHLNLSRCGRIEDLTRAMKGLTELQYLNLSGVGCCGLKHDLVNLTKLRYLNLEQSLDKYMTASEAEFDSLLECISSLSNLEYLNLGSNGNLYTIPESIGNLTALNTLDLSYCNNLRRLPASVSAISSLKFLLVPGCSKLDKSTLPQNKSGSALLPHFVVHARDCEPSSNISELEDKHPILLEISRLENVKSAEEAKRIKLAEKQSIKSLDLAWTGYAKRFVDDREVLRKLEPPGTLKRLTLKGYNSVSFPSWTMSIATYLPHLEKVVMEDLPSCNVLPPFGQLPNLKWLEIRGMDSIRKIDGDFYGIRRAFPRLLHFSLSHMECLEEWNAEYSFGEEWTGWKSGMPELCEIIIDSCPLLRFKACSPPGKGRLFLSRSDQVVSSWENIGHANASSYAATTRLSLECLRRLEINGCPGLVQWFKTWENKMQLAHIKEIIIDGEPLSVTRSERMKWNVEELKNMTREAIGTHTNHRTLPLSRVHRFFKAKDDESKYEREALRQHREVLGLSRDFKLLMPNDEMMNASKSGHVPNPLENLSSVQQFSLGCWTENSTMPGTQRNQRRRKPAAMLVRRKRGTVPPASPVAGPLASGSTPSIPLVSSPVAINLQCPARRPSTLLGSMYTFTATACLPLPPMAISNDESKPDMGSYQTDHSEE</sequence>
<dbReference type="GO" id="GO:0016301">
    <property type="term" value="F:kinase activity"/>
    <property type="evidence" value="ECO:0007669"/>
    <property type="project" value="UniProtKB-KW"/>
</dbReference>
<dbReference type="InterPro" id="IPR002182">
    <property type="entry name" value="NB-ARC"/>
</dbReference>
<proteinExistence type="predicted"/>
<keyword evidence="9 12" id="KW-0067">ATP-binding</keyword>
<evidence type="ECO:0000256" key="6">
    <source>
        <dbReference type="ARBA" id="ARBA00022741"/>
    </source>
</evidence>
<dbReference type="PROSITE" id="PS00107">
    <property type="entry name" value="PROTEIN_KINASE_ATP"/>
    <property type="match status" value="1"/>
</dbReference>
<dbReference type="SMART" id="SM00367">
    <property type="entry name" value="LRR_CC"/>
    <property type="match status" value="3"/>
</dbReference>
<keyword evidence="2" id="KW-0433">Leucine-rich repeat</keyword>
<dbReference type="InterPro" id="IPR036388">
    <property type="entry name" value="WH-like_DNA-bd_sf"/>
</dbReference>
<keyword evidence="8" id="KW-0611">Plant defense</keyword>
<evidence type="ECO:0000256" key="7">
    <source>
        <dbReference type="ARBA" id="ARBA00022777"/>
    </source>
</evidence>
<evidence type="ECO:0000313" key="16">
    <source>
        <dbReference type="Proteomes" id="UP001497457"/>
    </source>
</evidence>
<dbReference type="EMBL" id="OZ075131">
    <property type="protein sequence ID" value="CAL4981422.1"/>
    <property type="molecule type" value="Genomic_DNA"/>
</dbReference>
<gene>
    <name evidence="15" type="ORF">URODEC1_LOCUS56127</name>
</gene>
<dbReference type="PROSITE" id="PS00108">
    <property type="entry name" value="PROTEIN_KINASE_ST"/>
    <property type="match status" value="1"/>
</dbReference>
<dbReference type="Gene3D" id="3.40.50.300">
    <property type="entry name" value="P-loop containing nucleotide triphosphate hydrolases"/>
    <property type="match status" value="1"/>
</dbReference>
<dbReference type="Pfam" id="PF00069">
    <property type="entry name" value="Pkinase"/>
    <property type="match status" value="1"/>
</dbReference>
<evidence type="ECO:0000256" key="4">
    <source>
        <dbReference type="ARBA" id="ARBA00022692"/>
    </source>
</evidence>
<dbReference type="InterPro" id="IPR017441">
    <property type="entry name" value="Protein_kinase_ATP_BS"/>
</dbReference>
<evidence type="ECO:0000256" key="8">
    <source>
        <dbReference type="ARBA" id="ARBA00022821"/>
    </source>
</evidence>
<keyword evidence="6 12" id="KW-0547">Nucleotide-binding</keyword>